<dbReference type="PANTHER" id="PTHR12302:SF3">
    <property type="entry name" value="SERINE_THREONINE-PROTEIN KINASE 31"/>
    <property type="match status" value="1"/>
</dbReference>
<proteinExistence type="predicted"/>
<feature type="domain" description="TNase-like" evidence="4">
    <location>
        <begin position="1"/>
        <end position="122"/>
    </location>
</feature>
<dbReference type="InterPro" id="IPR035437">
    <property type="entry name" value="SNase_OB-fold_sf"/>
</dbReference>
<dbReference type="InterPro" id="IPR016071">
    <property type="entry name" value="Staphylococal_nuclease_OB-fold"/>
</dbReference>
<protein>
    <recommendedName>
        <fullName evidence="4">TNase-like domain-containing protein</fullName>
    </recommendedName>
</protein>
<dbReference type="GO" id="GO:0004519">
    <property type="term" value="F:endonuclease activity"/>
    <property type="evidence" value="ECO:0007669"/>
    <property type="project" value="UniProtKB-KW"/>
</dbReference>
<evidence type="ECO:0000313" key="5">
    <source>
        <dbReference type="EMBL" id="OGY23843.1"/>
    </source>
</evidence>
<keyword evidence="1" id="KW-0540">Nuclease</keyword>
<evidence type="ECO:0000256" key="2">
    <source>
        <dbReference type="ARBA" id="ARBA00022759"/>
    </source>
</evidence>
<keyword evidence="2" id="KW-0255">Endonuclease</keyword>
<evidence type="ECO:0000259" key="4">
    <source>
        <dbReference type="PROSITE" id="PS50830"/>
    </source>
</evidence>
<organism evidence="5 6">
    <name type="scientific">Candidatus Woykebacteria bacterium RBG_13_40_15</name>
    <dbReference type="NCBI Taxonomy" id="1802593"/>
    <lineage>
        <taxon>Bacteria</taxon>
        <taxon>Candidatus Woykeibacteriota</taxon>
    </lineage>
</organism>
<dbReference type="SMART" id="SM00318">
    <property type="entry name" value="SNc"/>
    <property type="match status" value="1"/>
</dbReference>
<evidence type="ECO:0000256" key="1">
    <source>
        <dbReference type="ARBA" id="ARBA00022722"/>
    </source>
</evidence>
<dbReference type="EMBL" id="MHCP01000020">
    <property type="protein sequence ID" value="OGY23843.1"/>
    <property type="molecule type" value="Genomic_DNA"/>
</dbReference>
<evidence type="ECO:0000256" key="3">
    <source>
        <dbReference type="ARBA" id="ARBA00022801"/>
    </source>
</evidence>
<dbReference type="Pfam" id="PF00565">
    <property type="entry name" value="SNase"/>
    <property type="match status" value="1"/>
</dbReference>
<name>A0A1G1W836_9BACT</name>
<keyword evidence="3" id="KW-0378">Hydrolase</keyword>
<dbReference type="Proteomes" id="UP000176631">
    <property type="component" value="Unassembled WGS sequence"/>
</dbReference>
<dbReference type="PANTHER" id="PTHR12302">
    <property type="entry name" value="EBNA2 BINDING PROTEIN P100"/>
    <property type="match status" value="1"/>
</dbReference>
<dbReference type="AlphaFoldDB" id="A0A1G1W836"/>
<gene>
    <name evidence="5" type="ORF">A2172_05325</name>
</gene>
<dbReference type="STRING" id="1802593.A2172_05325"/>
<dbReference type="GO" id="GO:0016787">
    <property type="term" value="F:hydrolase activity"/>
    <property type="evidence" value="ECO:0007669"/>
    <property type="project" value="UniProtKB-KW"/>
</dbReference>
<accession>A0A1G1W836</accession>
<dbReference type="Gene3D" id="2.40.50.90">
    <property type="match status" value="1"/>
</dbReference>
<dbReference type="PROSITE" id="PS50830">
    <property type="entry name" value="TNASE_3"/>
    <property type="match status" value="1"/>
</dbReference>
<sequence>MKVIDGDTIEIEGGQKVRYIGIDTPETVDPNETVQCFGKEASAKNKELVDGKEVRLVKDVSETDKYGRLLRYVYVGNTFVNDYLVRQGYAHASSYPPDVKYQSKFSEAEKEARDNNRGLWSACEEISSETTTPVVSTPTTPSSNCDPSYPTVCIPPYPPDLDCGDISYKKFKVLQPDPHGFDRDKDGVGCES</sequence>
<comment type="caution">
    <text evidence="5">The sequence shown here is derived from an EMBL/GenBank/DDBJ whole genome shotgun (WGS) entry which is preliminary data.</text>
</comment>
<reference evidence="5 6" key="1">
    <citation type="journal article" date="2016" name="Nat. Commun.">
        <title>Thousands of microbial genomes shed light on interconnected biogeochemical processes in an aquifer system.</title>
        <authorList>
            <person name="Anantharaman K."/>
            <person name="Brown C.T."/>
            <person name="Hug L.A."/>
            <person name="Sharon I."/>
            <person name="Castelle C.J."/>
            <person name="Probst A.J."/>
            <person name="Thomas B.C."/>
            <person name="Singh A."/>
            <person name="Wilkins M.J."/>
            <person name="Karaoz U."/>
            <person name="Brodie E.L."/>
            <person name="Williams K.H."/>
            <person name="Hubbard S.S."/>
            <person name="Banfield J.F."/>
        </authorList>
    </citation>
    <scope>NUCLEOTIDE SEQUENCE [LARGE SCALE GENOMIC DNA]</scope>
</reference>
<evidence type="ECO:0000313" key="6">
    <source>
        <dbReference type="Proteomes" id="UP000176631"/>
    </source>
</evidence>
<dbReference type="SUPFAM" id="SSF50199">
    <property type="entry name" value="Staphylococcal nuclease"/>
    <property type="match status" value="1"/>
</dbReference>